<feature type="DNA-binding region" description="HMG box" evidence="1">
    <location>
        <begin position="231"/>
        <end position="298"/>
    </location>
</feature>
<dbReference type="GO" id="GO:0005634">
    <property type="term" value="C:nucleus"/>
    <property type="evidence" value="ECO:0007669"/>
    <property type="project" value="UniProtKB-UniRule"/>
</dbReference>
<accession>A0A136JF84</accession>
<keyword evidence="5" id="KW-1185">Reference proteome</keyword>
<dbReference type="AlphaFoldDB" id="A0A136JF84"/>
<evidence type="ECO:0000259" key="3">
    <source>
        <dbReference type="PROSITE" id="PS50118"/>
    </source>
</evidence>
<dbReference type="OrthoDB" id="1919336at2759"/>
<dbReference type="GO" id="GO:0003677">
    <property type="term" value="F:DNA binding"/>
    <property type="evidence" value="ECO:0007669"/>
    <property type="project" value="UniProtKB-UniRule"/>
</dbReference>
<feature type="region of interest" description="Disordered" evidence="2">
    <location>
        <begin position="51"/>
        <end position="109"/>
    </location>
</feature>
<dbReference type="CDD" id="cd00084">
    <property type="entry name" value="HMG-box_SF"/>
    <property type="match status" value="1"/>
</dbReference>
<evidence type="ECO:0000313" key="5">
    <source>
        <dbReference type="Proteomes" id="UP000070501"/>
    </source>
</evidence>
<keyword evidence="1" id="KW-0238">DNA-binding</keyword>
<evidence type="ECO:0000256" key="1">
    <source>
        <dbReference type="PROSITE-ProRule" id="PRU00267"/>
    </source>
</evidence>
<dbReference type="Gene3D" id="1.10.30.10">
    <property type="entry name" value="High mobility group box domain"/>
    <property type="match status" value="2"/>
</dbReference>
<reference evidence="5" key="1">
    <citation type="submission" date="2016-02" db="EMBL/GenBank/DDBJ databases">
        <title>Draft genome sequence of Microdochium bolleyi, a fungal endophyte of beachgrass.</title>
        <authorList>
            <consortium name="DOE Joint Genome Institute"/>
            <person name="David A.S."/>
            <person name="May G."/>
            <person name="Haridas S."/>
            <person name="Lim J."/>
            <person name="Wang M."/>
            <person name="Labutti K."/>
            <person name="Lipzen A."/>
            <person name="Barry K."/>
            <person name="Grigoriev I.V."/>
        </authorList>
    </citation>
    <scope>NUCLEOTIDE SEQUENCE [LARGE SCALE GENOMIC DNA]</scope>
    <source>
        <strain evidence="5">J235TASD1</strain>
    </source>
</reference>
<dbReference type="STRING" id="196109.A0A136JF84"/>
<dbReference type="InterPro" id="IPR036910">
    <property type="entry name" value="HMG_box_dom_sf"/>
</dbReference>
<dbReference type="SMART" id="SM00398">
    <property type="entry name" value="HMG"/>
    <property type="match status" value="2"/>
</dbReference>
<dbReference type="PROSITE" id="PS50118">
    <property type="entry name" value="HMG_BOX_2"/>
    <property type="match status" value="1"/>
</dbReference>
<organism evidence="4 5">
    <name type="scientific">Microdochium bolleyi</name>
    <dbReference type="NCBI Taxonomy" id="196109"/>
    <lineage>
        <taxon>Eukaryota</taxon>
        <taxon>Fungi</taxon>
        <taxon>Dikarya</taxon>
        <taxon>Ascomycota</taxon>
        <taxon>Pezizomycotina</taxon>
        <taxon>Sordariomycetes</taxon>
        <taxon>Xylariomycetidae</taxon>
        <taxon>Xylariales</taxon>
        <taxon>Microdochiaceae</taxon>
        <taxon>Microdochium</taxon>
    </lineage>
</organism>
<protein>
    <recommendedName>
        <fullName evidence="3">HMG box domain-containing protein</fullName>
    </recommendedName>
</protein>
<dbReference type="InParanoid" id="A0A136JF84"/>
<proteinExistence type="predicted"/>
<dbReference type="InterPro" id="IPR009071">
    <property type="entry name" value="HMG_box_dom"/>
</dbReference>
<feature type="domain" description="HMG box" evidence="3">
    <location>
        <begin position="231"/>
        <end position="298"/>
    </location>
</feature>
<dbReference type="Proteomes" id="UP000070501">
    <property type="component" value="Unassembled WGS sequence"/>
</dbReference>
<dbReference type="EMBL" id="KQ964246">
    <property type="protein sequence ID" value="KXJ95786.1"/>
    <property type="molecule type" value="Genomic_DNA"/>
</dbReference>
<feature type="compositionally biased region" description="Basic and acidic residues" evidence="2">
    <location>
        <begin position="277"/>
        <end position="311"/>
    </location>
</feature>
<name>A0A136JF84_9PEZI</name>
<dbReference type="SUPFAM" id="SSF47095">
    <property type="entry name" value="HMG-box"/>
    <property type="match status" value="2"/>
</dbReference>
<gene>
    <name evidence="4" type="ORF">Micbo1qcDRAFT_192708</name>
</gene>
<evidence type="ECO:0000313" key="4">
    <source>
        <dbReference type="EMBL" id="KXJ95786.1"/>
    </source>
</evidence>
<feature type="compositionally biased region" description="Low complexity" evidence="2">
    <location>
        <begin position="52"/>
        <end position="74"/>
    </location>
</feature>
<feature type="compositionally biased region" description="Basic residues" evidence="2">
    <location>
        <begin position="75"/>
        <end position="97"/>
    </location>
</feature>
<evidence type="ECO:0000256" key="2">
    <source>
        <dbReference type="SAM" id="MobiDB-lite"/>
    </source>
</evidence>
<sequence length="311" mass="34148">MLSVAGRAALRRLGAGASSRSFVISRVAAPAPHWQALKTLHAVRLYASVGRPTKSSTTKTTKKPAAGKTATTTKPKAKKAAKKKPAAAKPKVRKPAAKKPATPASLERKEAALRRQLKKTALFTEPKPLPETAWRVFVVDKLKGQPGTFQDQAAKMIATAEAFKALSPSEAQRYASIAEENVRANNAAYKAWVESHTTDEMNNAMNARARLKRDYNYPKGNVKLIKDSRMPKRPITAYAFFTRAKWASGELTQQGPIGENAAAISAEWKSLSASERQPYEDLQRAESQRYEKDHEAAFGRKPEQAKKSPEP</sequence>
<dbReference type="Pfam" id="PF09011">
    <property type="entry name" value="HMG_box_2"/>
    <property type="match status" value="1"/>
</dbReference>
<keyword evidence="1" id="KW-0539">Nucleus</keyword>
<feature type="region of interest" description="Disordered" evidence="2">
    <location>
        <begin position="270"/>
        <end position="311"/>
    </location>
</feature>